<protein>
    <recommendedName>
        <fullName evidence="3">Outer membrane protein beta-barrel domain-containing protein</fullName>
    </recommendedName>
</protein>
<reference evidence="2" key="2">
    <citation type="submission" date="2015-09" db="EMBL/GenBank/DDBJ databases">
        <title>Draft genome sequence of a multidrug-resistant Chryseobacterium indologenes isolate from Malaysia.</title>
        <authorList>
            <person name="Yu C.Y."/>
            <person name="Ang G.Y."/>
            <person name="Chan K.-G."/>
        </authorList>
    </citation>
    <scope>NUCLEOTIDE SEQUENCE [LARGE SCALE GENOMIC DNA]</scope>
    <source>
        <strain evidence="2">CI_885</strain>
    </source>
</reference>
<dbReference type="Proteomes" id="UP000037953">
    <property type="component" value="Unassembled WGS sequence"/>
</dbReference>
<name>A0A0N0IU86_CHRID</name>
<proteinExistence type="predicted"/>
<sequence>MFFVIFTNVGIYFNFFSHSDSCFSQIILKHHFKQSAMKNIILGVFLFFSSMGKAQLGNDKNWKIVGVILCTRIEGTSLGDKTFLSVGTKLPSEDARNYYSLRGHFNWWDERKLLIIPEFDYFRKIKAFGDEDLITSLYAGAGVSPYAASPKFGITFCHFFTGEVGYNFEYNTYRHFPVKGFRYSFGFNIVF</sequence>
<evidence type="ECO:0000313" key="1">
    <source>
        <dbReference type="EMBL" id="KPE49382.1"/>
    </source>
</evidence>
<evidence type="ECO:0008006" key="3">
    <source>
        <dbReference type="Google" id="ProtNLM"/>
    </source>
</evidence>
<dbReference type="PATRIC" id="fig|253.9.peg.2102"/>
<organism evidence="1 2">
    <name type="scientific">Chryseobacterium indologenes</name>
    <name type="common">Flavobacterium indologenes</name>
    <dbReference type="NCBI Taxonomy" id="253"/>
    <lineage>
        <taxon>Bacteria</taxon>
        <taxon>Pseudomonadati</taxon>
        <taxon>Bacteroidota</taxon>
        <taxon>Flavobacteriia</taxon>
        <taxon>Flavobacteriales</taxon>
        <taxon>Weeksellaceae</taxon>
        <taxon>Chryseobacterium group</taxon>
        <taxon>Chryseobacterium</taxon>
    </lineage>
</organism>
<dbReference type="AlphaFoldDB" id="A0A0N0IU86"/>
<evidence type="ECO:0000313" key="2">
    <source>
        <dbReference type="Proteomes" id="UP000037953"/>
    </source>
</evidence>
<comment type="caution">
    <text evidence="1">The sequence shown here is derived from an EMBL/GenBank/DDBJ whole genome shotgun (WGS) entry which is preliminary data.</text>
</comment>
<reference evidence="1 2" key="1">
    <citation type="journal article" date="2015" name="Genom Data">
        <title>Draft genome sequence of a multidrug-resistant Chryseobacterium indologenes isolate from Malaysia.</title>
        <authorList>
            <person name="Yu C.Y."/>
            <person name="Ang G.Y."/>
            <person name="Cheng H.J."/>
            <person name="Cheong Y.M."/>
            <person name="Yin W.F."/>
            <person name="Chan K.G."/>
        </authorList>
    </citation>
    <scope>NUCLEOTIDE SEQUENCE [LARGE SCALE GENOMIC DNA]</scope>
    <source>
        <strain evidence="1 2">CI_885</strain>
    </source>
</reference>
<accession>A0A0N0IU86</accession>
<gene>
    <name evidence="1" type="ORF">AOB46_20605</name>
</gene>
<dbReference type="EMBL" id="LJOD01000019">
    <property type="protein sequence ID" value="KPE49382.1"/>
    <property type="molecule type" value="Genomic_DNA"/>
</dbReference>